<evidence type="ECO:0000256" key="1">
    <source>
        <dbReference type="SAM" id="SignalP"/>
    </source>
</evidence>
<evidence type="ECO:0000313" key="3">
    <source>
        <dbReference type="Proteomes" id="UP001181355"/>
    </source>
</evidence>
<feature type="signal peptide" evidence="1">
    <location>
        <begin position="1"/>
        <end position="27"/>
    </location>
</feature>
<dbReference type="PROSITE" id="PS51257">
    <property type="entry name" value="PROKAR_LIPOPROTEIN"/>
    <property type="match status" value="1"/>
</dbReference>
<accession>A0ABY9RES4</accession>
<organism evidence="2 3">
    <name type="scientific">Undibacterium cyanobacteriorum</name>
    <dbReference type="NCBI Taxonomy" id="3073561"/>
    <lineage>
        <taxon>Bacteria</taxon>
        <taxon>Pseudomonadati</taxon>
        <taxon>Pseudomonadota</taxon>
        <taxon>Betaproteobacteria</taxon>
        <taxon>Burkholderiales</taxon>
        <taxon>Oxalobacteraceae</taxon>
        <taxon>Undibacterium</taxon>
    </lineage>
</organism>
<sequence length="90" mass="9366">MKTITATAIVSAASACLSSLLFVGVVAVTASTEVSANANTVQTVTVKANRMTDAEKQAYDLEMTQSAPVQVVEIHAKRLTAAEKARLAAE</sequence>
<dbReference type="EMBL" id="CP133720">
    <property type="protein sequence ID" value="WMW79732.1"/>
    <property type="molecule type" value="Genomic_DNA"/>
</dbReference>
<proteinExistence type="predicted"/>
<dbReference type="RefSeq" id="WP_309481227.1">
    <property type="nucleotide sequence ID" value="NZ_CP133720.1"/>
</dbReference>
<keyword evidence="3" id="KW-1185">Reference proteome</keyword>
<feature type="chain" id="PRO_5046762891" description="DUF4148 domain-containing protein" evidence="1">
    <location>
        <begin position="28"/>
        <end position="90"/>
    </location>
</feature>
<dbReference type="Proteomes" id="UP001181355">
    <property type="component" value="Chromosome"/>
</dbReference>
<reference evidence="2" key="1">
    <citation type="submission" date="2023-09" db="EMBL/GenBank/DDBJ databases">
        <title>Undibacterium sp. 20NA77.5 isolated from freshwater.</title>
        <authorList>
            <person name="Le V."/>
            <person name="Ko S.-R."/>
            <person name="Ahn C.-Y."/>
            <person name="Oh H.-M."/>
        </authorList>
    </citation>
    <scope>NUCLEOTIDE SEQUENCE</scope>
    <source>
        <strain evidence="2">20NA77.5</strain>
    </source>
</reference>
<evidence type="ECO:0000313" key="2">
    <source>
        <dbReference type="EMBL" id="WMW79732.1"/>
    </source>
</evidence>
<keyword evidence="1" id="KW-0732">Signal</keyword>
<name>A0ABY9RES4_9BURK</name>
<gene>
    <name evidence="2" type="ORF">RF679_13865</name>
</gene>
<evidence type="ECO:0008006" key="4">
    <source>
        <dbReference type="Google" id="ProtNLM"/>
    </source>
</evidence>
<protein>
    <recommendedName>
        <fullName evidence="4">DUF4148 domain-containing protein</fullName>
    </recommendedName>
</protein>